<accession>A0ABR2RS87</accession>
<dbReference type="EMBL" id="JBBPBN010000021">
    <property type="protein sequence ID" value="KAK9015619.1"/>
    <property type="molecule type" value="Genomic_DNA"/>
</dbReference>
<dbReference type="Proteomes" id="UP001396334">
    <property type="component" value="Unassembled WGS sequence"/>
</dbReference>
<keyword evidence="3" id="KW-1185">Reference proteome</keyword>
<sequence>MNGKIKTKLNCRVPQLHQFWSQRRALITNGDVCRECTKPNNQKCNRINHHHVPFAIPFSQAAKQKGFAPLLQLHSAVFLLHVYVTLACVVSFIQLPMPLSIASLLNLFEGRRVACLNS</sequence>
<keyword evidence="1" id="KW-0812">Transmembrane</keyword>
<proteinExistence type="predicted"/>
<keyword evidence="1" id="KW-1133">Transmembrane helix</keyword>
<evidence type="ECO:0000313" key="2">
    <source>
        <dbReference type="EMBL" id="KAK9015619.1"/>
    </source>
</evidence>
<feature type="transmembrane region" description="Helical" evidence="1">
    <location>
        <begin position="73"/>
        <end position="95"/>
    </location>
</feature>
<keyword evidence="1" id="KW-0472">Membrane</keyword>
<organism evidence="2 3">
    <name type="scientific">Hibiscus sabdariffa</name>
    <name type="common">roselle</name>
    <dbReference type="NCBI Taxonomy" id="183260"/>
    <lineage>
        <taxon>Eukaryota</taxon>
        <taxon>Viridiplantae</taxon>
        <taxon>Streptophyta</taxon>
        <taxon>Embryophyta</taxon>
        <taxon>Tracheophyta</taxon>
        <taxon>Spermatophyta</taxon>
        <taxon>Magnoliopsida</taxon>
        <taxon>eudicotyledons</taxon>
        <taxon>Gunneridae</taxon>
        <taxon>Pentapetalae</taxon>
        <taxon>rosids</taxon>
        <taxon>malvids</taxon>
        <taxon>Malvales</taxon>
        <taxon>Malvaceae</taxon>
        <taxon>Malvoideae</taxon>
        <taxon>Hibiscus</taxon>
    </lineage>
</organism>
<protein>
    <submittedName>
        <fullName evidence="2">Uncharacterized protein</fullName>
    </submittedName>
</protein>
<evidence type="ECO:0000313" key="3">
    <source>
        <dbReference type="Proteomes" id="UP001396334"/>
    </source>
</evidence>
<comment type="caution">
    <text evidence="2">The sequence shown here is derived from an EMBL/GenBank/DDBJ whole genome shotgun (WGS) entry which is preliminary data.</text>
</comment>
<reference evidence="2 3" key="1">
    <citation type="journal article" date="2024" name="G3 (Bethesda)">
        <title>Genome assembly of Hibiscus sabdariffa L. provides insights into metabolisms of medicinal natural products.</title>
        <authorList>
            <person name="Kim T."/>
        </authorList>
    </citation>
    <scope>NUCLEOTIDE SEQUENCE [LARGE SCALE GENOMIC DNA]</scope>
    <source>
        <strain evidence="2">TK-2024</strain>
        <tissue evidence="2">Old leaves</tissue>
    </source>
</reference>
<evidence type="ECO:0000256" key="1">
    <source>
        <dbReference type="SAM" id="Phobius"/>
    </source>
</evidence>
<name>A0ABR2RS87_9ROSI</name>
<gene>
    <name evidence="2" type="ORF">V6N11_006718</name>
</gene>